<reference evidence="3" key="2">
    <citation type="submission" date="2018-12" db="EMBL/GenBank/DDBJ databases">
        <authorList>
            <consortium name="Pathogen Informatics"/>
        </authorList>
    </citation>
    <scope>NUCLEOTIDE SEQUENCE</scope>
    <source>
        <strain evidence="3">NCTC8317</strain>
    </source>
</reference>
<dbReference type="InterPro" id="IPR001387">
    <property type="entry name" value="Cro/C1-type_HTH"/>
</dbReference>
<dbReference type="RefSeq" id="WP_001033058.1">
    <property type="nucleotide sequence ID" value="NZ_BDXL01000002.1"/>
</dbReference>
<gene>
    <name evidence="2" type="ORF">EP54_08225</name>
    <name evidence="3" type="ORF">NCTC8317_00325</name>
</gene>
<evidence type="ECO:0000313" key="2">
    <source>
        <dbReference type="EMBL" id="KMR57005.1"/>
    </source>
</evidence>
<dbReference type="EMBL" id="LR133917">
    <property type="protein sequence ID" value="VDY47318.1"/>
    <property type="molecule type" value="Genomic_DNA"/>
</dbReference>
<sequence length="66" mass="7860">MNKIAGYRKMLGKSQKLMAQEFGISTQAYRMKENGYVNFNKEEMLKFRDLLQKELFPSITIDEIFF</sequence>
<proteinExistence type="predicted"/>
<dbReference type="AlphaFoldDB" id="A0A2B8BML3"/>
<evidence type="ECO:0000259" key="1">
    <source>
        <dbReference type="PROSITE" id="PS50943"/>
    </source>
</evidence>
<dbReference type="SUPFAM" id="SSF47413">
    <property type="entry name" value="lambda repressor-like DNA-binding domains"/>
    <property type="match status" value="1"/>
</dbReference>
<accession>A0A2B8BML3</accession>
<dbReference type="Proteomes" id="UP000280323">
    <property type="component" value="Chromosome"/>
</dbReference>
<dbReference type="Pfam" id="PF01381">
    <property type="entry name" value="HTH_3"/>
    <property type="match status" value="1"/>
</dbReference>
<name>A0A2B8BML3_STAAU</name>
<dbReference type="GO" id="GO:0003677">
    <property type="term" value="F:DNA binding"/>
    <property type="evidence" value="ECO:0007669"/>
    <property type="project" value="InterPro"/>
</dbReference>
<dbReference type="EMBL" id="LALQ01000034">
    <property type="protein sequence ID" value="KMR57005.1"/>
    <property type="molecule type" value="Genomic_DNA"/>
</dbReference>
<reference evidence="2" key="1">
    <citation type="journal article" date="2015" name="J. Infect. Dis.">
        <title>Parallel Epidemics of Community-Associated Methicillin-Resistant Staphylococcus aureus USA300 Infection in North and South America.</title>
        <authorList>
            <person name="Planet P.J."/>
            <person name="Diaz L."/>
            <person name="Kolokotronis S.O."/>
            <person name="Narechania A."/>
            <person name="Reyes J."/>
            <person name="Xing G."/>
            <person name="Rincon S."/>
            <person name="Smith H."/>
            <person name="Panesso D."/>
            <person name="Ryan C."/>
            <person name="Smith D.P."/>
            <person name="Guzman M."/>
            <person name="Zurita J."/>
            <person name="Sebra R."/>
            <person name="Deikus G."/>
            <person name="Nolan R.L."/>
            <person name="Tenover F.C."/>
            <person name="Weinstock G.M."/>
            <person name="Robinson D.A."/>
            <person name="Arias C.A."/>
        </authorList>
    </citation>
    <scope>NUCLEOTIDE SEQUENCE</scope>
    <source>
        <strain evidence="2">M121</strain>
    </source>
</reference>
<dbReference type="PROSITE" id="PS50943">
    <property type="entry name" value="HTH_CROC1"/>
    <property type="match status" value="1"/>
</dbReference>
<evidence type="ECO:0000313" key="3">
    <source>
        <dbReference type="EMBL" id="VDY47318.1"/>
    </source>
</evidence>
<dbReference type="Gene3D" id="1.10.260.40">
    <property type="entry name" value="lambda repressor-like DNA-binding domains"/>
    <property type="match status" value="1"/>
</dbReference>
<dbReference type="InterPro" id="IPR010982">
    <property type="entry name" value="Lambda_DNA-bd_dom_sf"/>
</dbReference>
<feature type="domain" description="HTH cro/C1-type" evidence="1">
    <location>
        <begin position="4"/>
        <end position="59"/>
    </location>
</feature>
<organism evidence="2">
    <name type="scientific">Staphylococcus aureus</name>
    <dbReference type="NCBI Taxonomy" id="1280"/>
    <lineage>
        <taxon>Bacteria</taxon>
        <taxon>Bacillati</taxon>
        <taxon>Bacillota</taxon>
        <taxon>Bacilli</taxon>
        <taxon>Bacillales</taxon>
        <taxon>Staphylococcaceae</taxon>
        <taxon>Staphylococcus</taxon>
    </lineage>
</organism>
<protein>
    <submittedName>
        <fullName evidence="3">Ps3 protein 14 family transcriptional regulator</fullName>
    </submittedName>
</protein>